<proteinExistence type="inferred from homology"/>
<comment type="similarity">
    <text evidence="1">Belongs to the RPAP1 family.</text>
</comment>
<dbReference type="Proteomes" id="UP001162162">
    <property type="component" value="Unassembled WGS sequence"/>
</dbReference>
<dbReference type="SUPFAM" id="SSF48371">
    <property type="entry name" value="ARM repeat"/>
    <property type="match status" value="1"/>
</dbReference>
<feature type="domain" description="RPAP1 N-terminal" evidence="3">
    <location>
        <begin position="59"/>
        <end position="101"/>
    </location>
</feature>
<dbReference type="Pfam" id="PF08620">
    <property type="entry name" value="RPAP1_C"/>
    <property type="match status" value="1"/>
</dbReference>
<dbReference type="InterPro" id="IPR013930">
    <property type="entry name" value="RPAP1_N"/>
</dbReference>
<evidence type="ECO:0000256" key="1">
    <source>
        <dbReference type="ARBA" id="ARBA00009953"/>
    </source>
</evidence>
<evidence type="ECO:0000259" key="3">
    <source>
        <dbReference type="Pfam" id="PF08621"/>
    </source>
</evidence>
<gene>
    <name evidence="4" type="ORF">NQ318_008244</name>
</gene>
<evidence type="ECO:0000259" key="2">
    <source>
        <dbReference type="Pfam" id="PF08620"/>
    </source>
</evidence>
<dbReference type="PANTHER" id="PTHR21483">
    <property type="entry name" value="RNA POLYMERASE II-ASSOCIATED PROTEIN 1"/>
    <property type="match status" value="1"/>
</dbReference>
<sequence length="638" mass="73239">MKKEETPMEIDTLPIDESTLIIKEKSENIPASSKVNKQNLKKVELPTQSYVLSGSDSRDIHEENLNIMKSMSEEEIREEREKLIATMDPAIVAFLKSRRKKEINENRNPTIKEQNEAASDINIEEIQTPSELLKQPSAEKWLNFDIIETNKLAWMKDMDVPKVDKSKQFEARFDFDGWLLPYSEPEINEKNRILYHHGEEAGRPGYTLQELFQLSRFCLDDNTPAVLNASIKAMRNLIYSQVDETCLDSLLGFGLGHIQPVLAVDNDKEDDNTVNDQQLAEKNIIRCLARTEIFTRIRYIINTVKPSLETVVYCMDILIRLARDSELVYMKILNCEGLIDSIVKYFVPKVFHAATSTSPYELPLLQSIKLLRILSSRSKHIANKFITKFQILDSIILYLSNDTFSSNVNGLRLQTECLHFWSLLVNYRLPLDYLSVIQPVLLNMLDYHFKNTNLDMKTTFVRQGHVAALLIFLGHMAKVSWNLIQPFLPLLLEMCLPKWSTQFMQLNEFACGKLQIISSLLFCLSCIGECQTNNGVDETIINLLNSNGYNNITDKIKSGSMLLNNYETHKPSSNLKSLEAAAWHTMDHVVPVIQTNSCLPFLFGLSQYVHTSKNRKLKIAFLQNTNVQKYLEALQKLR</sequence>
<reference evidence="4" key="1">
    <citation type="journal article" date="2023" name="Insect Mol. Biol.">
        <title>Genome sequencing provides insights into the evolution of gene families encoding plant cell wall-degrading enzymes in longhorned beetles.</title>
        <authorList>
            <person name="Shin N.R."/>
            <person name="Okamura Y."/>
            <person name="Kirsch R."/>
            <person name="Pauchet Y."/>
        </authorList>
    </citation>
    <scope>NUCLEOTIDE SEQUENCE</scope>
    <source>
        <strain evidence="4">AMC_N1</strain>
    </source>
</reference>
<accession>A0AAV8Y6Y2</accession>
<feature type="domain" description="RPAP1 C-terminal" evidence="2">
    <location>
        <begin position="170"/>
        <end position="216"/>
    </location>
</feature>
<dbReference type="InterPro" id="IPR039913">
    <property type="entry name" value="RPAP1/Rba50"/>
</dbReference>
<keyword evidence="5" id="KW-1185">Reference proteome</keyword>
<organism evidence="4 5">
    <name type="scientific">Aromia moschata</name>
    <dbReference type="NCBI Taxonomy" id="1265417"/>
    <lineage>
        <taxon>Eukaryota</taxon>
        <taxon>Metazoa</taxon>
        <taxon>Ecdysozoa</taxon>
        <taxon>Arthropoda</taxon>
        <taxon>Hexapoda</taxon>
        <taxon>Insecta</taxon>
        <taxon>Pterygota</taxon>
        <taxon>Neoptera</taxon>
        <taxon>Endopterygota</taxon>
        <taxon>Coleoptera</taxon>
        <taxon>Polyphaga</taxon>
        <taxon>Cucujiformia</taxon>
        <taxon>Chrysomeloidea</taxon>
        <taxon>Cerambycidae</taxon>
        <taxon>Cerambycinae</taxon>
        <taxon>Callichromatini</taxon>
        <taxon>Aromia</taxon>
    </lineage>
</organism>
<dbReference type="Pfam" id="PF08621">
    <property type="entry name" value="RPAP1_N"/>
    <property type="match status" value="1"/>
</dbReference>
<dbReference type="GO" id="GO:0006366">
    <property type="term" value="P:transcription by RNA polymerase II"/>
    <property type="evidence" value="ECO:0007669"/>
    <property type="project" value="InterPro"/>
</dbReference>
<protein>
    <recommendedName>
        <fullName evidence="6">RNA polymerase II-associated protein 1</fullName>
    </recommendedName>
</protein>
<evidence type="ECO:0000313" key="5">
    <source>
        <dbReference type="Proteomes" id="UP001162162"/>
    </source>
</evidence>
<dbReference type="InterPro" id="IPR016024">
    <property type="entry name" value="ARM-type_fold"/>
</dbReference>
<dbReference type="PANTHER" id="PTHR21483:SF18">
    <property type="entry name" value="RNA POLYMERASE II-ASSOCIATED PROTEIN 1"/>
    <property type="match status" value="1"/>
</dbReference>
<evidence type="ECO:0000313" key="4">
    <source>
        <dbReference type="EMBL" id="KAJ8946888.1"/>
    </source>
</evidence>
<dbReference type="AlphaFoldDB" id="A0AAV8Y6Y2"/>
<comment type="caution">
    <text evidence="4">The sequence shown here is derived from an EMBL/GenBank/DDBJ whole genome shotgun (WGS) entry which is preliminary data.</text>
</comment>
<name>A0AAV8Y6Y2_9CUCU</name>
<dbReference type="InterPro" id="IPR013929">
    <property type="entry name" value="RPAP1_C"/>
</dbReference>
<evidence type="ECO:0008006" key="6">
    <source>
        <dbReference type="Google" id="ProtNLM"/>
    </source>
</evidence>
<dbReference type="EMBL" id="JAPWTK010000173">
    <property type="protein sequence ID" value="KAJ8946888.1"/>
    <property type="molecule type" value="Genomic_DNA"/>
</dbReference>